<dbReference type="Pfam" id="PF00027">
    <property type="entry name" value="cNMP_binding"/>
    <property type="match status" value="1"/>
</dbReference>
<evidence type="ECO:0000256" key="3">
    <source>
        <dbReference type="ARBA" id="ARBA00023163"/>
    </source>
</evidence>
<feature type="domain" description="HTH crp-type" evidence="5">
    <location>
        <begin position="145"/>
        <end position="210"/>
    </location>
</feature>
<proteinExistence type="predicted"/>
<dbReference type="PROSITE" id="PS50042">
    <property type="entry name" value="CNMP_BINDING_3"/>
    <property type="match status" value="1"/>
</dbReference>
<dbReference type="OrthoDB" id="3525895at2"/>
<dbReference type="SUPFAM" id="SSF51206">
    <property type="entry name" value="cAMP-binding domain-like"/>
    <property type="match status" value="1"/>
</dbReference>
<dbReference type="Proteomes" id="UP000444185">
    <property type="component" value="Unassembled WGS sequence"/>
</dbReference>
<dbReference type="CDD" id="cd00038">
    <property type="entry name" value="CAP_ED"/>
    <property type="match status" value="1"/>
</dbReference>
<accession>A0A844XYZ9</accession>
<protein>
    <submittedName>
        <fullName evidence="6">Cyclic nucleotide-binding domain-containing protein</fullName>
    </submittedName>
</protein>
<dbReference type="InterPro" id="IPR014710">
    <property type="entry name" value="RmlC-like_jellyroll"/>
</dbReference>
<evidence type="ECO:0000313" key="6">
    <source>
        <dbReference type="EMBL" id="MXO50894.1"/>
    </source>
</evidence>
<dbReference type="InterPro" id="IPR012318">
    <property type="entry name" value="HTH_CRP"/>
</dbReference>
<organism evidence="6 7">
    <name type="scientific">Qipengyuania gaetbuli</name>
    <dbReference type="NCBI Taxonomy" id="266952"/>
    <lineage>
        <taxon>Bacteria</taxon>
        <taxon>Pseudomonadati</taxon>
        <taxon>Pseudomonadota</taxon>
        <taxon>Alphaproteobacteria</taxon>
        <taxon>Sphingomonadales</taxon>
        <taxon>Erythrobacteraceae</taxon>
        <taxon>Qipengyuania</taxon>
    </lineage>
</organism>
<dbReference type="PANTHER" id="PTHR24567">
    <property type="entry name" value="CRP FAMILY TRANSCRIPTIONAL REGULATORY PROTEIN"/>
    <property type="match status" value="1"/>
</dbReference>
<sequence>MQRTYQFSEIGPTHAEGQMFATLVKLGVRKRFTSGSQVLHRGDPGTGFWLIESGHVMACRFGPEGERTLFAVLGPGDLIGELACFAGLPQQVHAIAEGEVQLVWIEMVQVERLLEEGPKFAKWLLSALANKLRLALDRVEGVQNLPAKARIARVLSDMAANEGRALKITQQQLADFVGVSRVTTVQVLSQFAAEGLIERHYRQINVVDTPGLTAYSE</sequence>
<gene>
    <name evidence="6" type="ORF">GRI42_06195</name>
</gene>
<evidence type="ECO:0000313" key="7">
    <source>
        <dbReference type="Proteomes" id="UP000444185"/>
    </source>
</evidence>
<feature type="domain" description="Cyclic nucleotide-binding" evidence="4">
    <location>
        <begin position="30"/>
        <end position="131"/>
    </location>
</feature>
<dbReference type="EMBL" id="WTYF01000004">
    <property type="protein sequence ID" value="MXO50894.1"/>
    <property type="molecule type" value="Genomic_DNA"/>
</dbReference>
<evidence type="ECO:0000256" key="1">
    <source>
        <dbReference type="ARBA" id="ARBA00023015"/>
    </source>
</evidence>
<dbReference type="GO" id="GO:0003677">
    <property type="term" value="F:DNA binding"/>
    <property type="evidence" value="ECO:0007669"/>
    <property type="project" value="UniProtKB-KW"/>
</dbReference>
<dbReference type="InterPro" id="IPR000595">
    <property type="entry name" value="cNMP-bd_dom"/>
</dbReference>
<name>A0A844XYZ9_9SPHN</name>
<dbReference type="SMART" id="SM00100">
    <property type="entry name" value="cNMP"/>
    <property type="match status" value="1"/>
</dbReference>
<dbReference type="GO" id="GO:0005829">
    <property type="term" value="C:cytosol"/>
    <property type="evidence" value="ECO:0007669"/>
    <property type="project" value="TreeGrafter"/>
</dbReference>
<keyword evidence="3" id="KW-0804">Transcription</keyword>
<comment type="caution">
    <text evidence="6">The sequence shown here is derived from an EMBL/GenBank/DDBJ whole genome shotgun (WGS) entry which is preliminary data.</text>
</comment>
<dbReference type="InterPro" id="IPR050397">
    <property type="entry name" value="Env_Response_Regulators"/>
</dbReference>
<keyword evidence="2" id="KW-0238">DNA-binding</keyword>
<evidence type="ECO:0000259" key="4">
    <source>
        <dbReference type="PROSITE" id="PS50042"/>
    </source>
</evidence>
<dbReference type="GO" id="GO:0003700">
    <property type="term" value="F:DNA-binding transcription factor activity"/>
    <property type="evidence" value="ECO:0007669"/>
    <property type="project" value="TreeGrafter"/>
</dbReference>
<evidence type="ECO:0000256" key="2">
    <source>
        <dbReference type="ARBA" id="ARBA00023125"/>
    </source>
</evidence>
<keyword evidence="1" id="KW-0805">Transcription regulation</keyword>
<dbReference type="PROSITE" id="PS51063">
    <property type="entry name" value="HTH_CRP_2"/>
    <property type="match status" value="1"/>
</dbReference>
<dbReference type="RefSeq" id="WP_160607446.1">
    <property type="nucleotide sequence ID" value="NZ_WTYF01000004.1"/>
</dbReference>
<dbReference type="PANTHER" id="PTHR24567:SF74">
    <property type="entry name" value="HTH-TYPE TRANSCRIPTIONAL REGULATOR ARCR"/>
    <property type="match status" value="1"/>
</dbReference>
<reference evidence="6 7" key="1">
    <citation type="submission" date="2019-12" db="EMBL/GenBank/DDBJ databases">
        <title>Genomic-based taxomic classification of the family Erythrobacteraceae.</title>
        <authorList>
            <person name="Xu L."/>
        </authorList>
    </citation>
    <scope>NUCLEOTIDE SEQUENCE [LARGE SCALE GENOMIC DNA]</scope>
    <source>
        <strain evidence="6 7">DSM 16225</strain>
    </source>
</reference>
<keyword evidence="7" id="KW-1185">Reference proteome</keyword>
<dbReference type="AlphaFoldDB" id="A0A844XYZ9"/>
<evidence type="ECO:0000259" key="5">
    <source>
        <dbReference type="PROSITE" id="PS51063"/>
    </source>
</evidence>
<dbReference type="InterPro" id="IPR018490">
    <property type="entry name" value="cNMP-bd_dom_sf"/>
</dbReference>
<dbReference type="Pfam" id="PF13545">
    <property type="entry name" value="HTH_Crp_2"/>
    <property type="match status" value="1"/>
</dbReference>
<dbReference type="SUPFAM" id="SSF46785">
    <property type="entry name" value="Winged helix' DNA-binding domain"/>
    <property type="match status" value="1"/>
</dbReference>
<dbReference type="InterPro" id="IPR036390">
    <property type="entry name" value="WH_DNA-bd_sf"/>
</dbReference>
<dbReference type="Gene3D" id="2.60.120.10">
    <property type="entry name" value="Jelly Rolls"/>
    <property type="match status" value="1"/>
</dbReference>
<dbReference type="SMART" id="SM00419">
    <property type="entry name" value="HTH_CRP"/>
    <property type="match status" value="1"/>
</dbReference>